<protein>
    <submittedName>
        <fullName evidence="6">ABC-type branched-chain amino acid transport system, substrate-binding protein</fullName>
    </submittedName>
</protein>
<gene>
    <name evidence="6" type="ORF">SAMN02982989_5529</name>
</gene>
<dbReference type="EMBL" id="FXAF01000003">
    <property type="protein sequence ID" value="SMF17335.1"/>
    <property type="molecule type" value="Genomic_DNA"/>
</dbReference>
<dbReference type="OrthoDB" id="9791590at2"/>
<feature type="signal peptide" evidence="4">
    <location>
        <begin position="1"/>
        <end position="23"/>
    </location>
</feature>
<evidence type="ECO:0000313" key="6">
    <source>
        <dbReference type="EMBL" id="SMF17335.1"/>
    </source>
</evidence>
<dbReference type="PANTHER" id="PTHR30483">
    <property type="entry name" value="LEUCINE-SPECIFIC-BINDING PROTEIN"/>
    <property type="match status" value="1"/>
</dbReference>
<evidence type="ECO:0000256" key="1">
    <source>
        <dbReference type="ARBA" id="ARBA00010062"/>
    </source>
</evidence>
<dbReference type="InterPro" id="IPR051010">
    <property type="entry name" value="BCAA_transport"/>
</dbReference>
<feature type="domain" description="Leucine-binding protein" evidence="5">
    <location>
        <begin position="28"/>
        <end position="360"/>
    </location>
</feature>
<dbReference type="SUPFAM" id="SSF53822">
    <property type="entry name" value="Periplasmic binding protein-like I"/>
    <property type="match status" value="1"/>
</dbReference>
<dbReference type="Proteomes" id="UP000192903">
    <property type="component" value="Unassembled WGS sequence"/>
</dbReference>
<keyword evidence="3" id="KW-0029">Amino-acid transport</keyword>
<evidence type="ECO:0000256" key="4">
    <source>
        <dbReference type="SAM" id="SignalP"/>
    </source>
</evidence>
<name>A0A1X7DL26_9HYPH</name>
<keyword evidence="7" id="KW-1185">Reference proteome</keyword>
<dbReference type="InterPro" id="IPR028081">
    <property type="entry name" value="Leu-bd"/>
</dbReference>
<keyword evidence="3" id="KW-0813">Transport</keyword>
<evidence type="ECO:0000313" key="7">
    <source>
        <dbReference type="Proteomes" id="UP000192903"/>
    </source>
</evidence>
<feature type="chain" id="PRO_5012755913" evidence="4">
    <location>
        <begin position="24"/>
        <end position="379"/>
    </location>
</feature>
<dbReference type="AlphaFoldDB" id="A0A1X7DL26"/>
<comment type="similarity">
    <text evidence="1">Belongs to the leucine-binding protein family.</text>
</comment>
<evidence type="ECO:0000256" key="3">
    <source>
        <dbReference type="ARBA" id="ARBA00022970"/>
    </source>
</evidence>
<organism evidence="6 7">
    <name type="scientific">Xaviernesmea oryzae</name>
    <dbReference type="NCBI Taxonomy" id="464029"/>
    <lineage>
        <taxon>Bacteria</taxon>
        <taxon>Pseudomonadati</taxon>
        <taxon>Pseudomonadota</taxon>
        <taxon>Alphaproteobacteria</taxon>
        <taxon>Hyphomicrobiales</taxon>
        <taxon>Rhizobiaceae</taxon>
        <taxon>Rhizobium/Agrobacterium group</taxon>
        <taxon>Xaviernesmea</taxon>
    </lineage>
</organism>
<dbReference type="RefSeq" id="WP_085420922.1">
    <property type="nucleotide sequence ID" value="NZ_FXAF01000003.1"/>
</dbReference>
<dbReference type="GO" id="GO:0006865">
    <property type="term" value="P:amino acid transport"/>
    <property type="evidence" value="ECO:0007669"/>
    <property type="project" value="UniProtKB-KW"/>
</dbReference>
<proteinExistence type="inferred from homology"/>
<keyword evidence="2 4" id="KW-0732">Signal</keyword>
<accession>A0A1X7DL26</accession>
<dbReference type="PANTHER" id="PTHR30483:SF6">
    <property type="entry name" value="PERIPLASMIC BINDING PROTEIN OF ABC TRANSPORTER FOR NATURAL AMINO ACIDS"/>
    <property type="match status" value="1"/>
</dbReference>
<dbReference type="InterPro" id="IPR028082">
    <property type="entry name" value="Peripla_BP_I"/>
</dbReference>
<reference evidence="7" key="1">
    <citation type="submission" date="2017-04" db="EMBL/GenBank/DDBJ databases">
        <authorList>
            <person name="Varghese N."/>
            <person name="Submissions S."/>
        </authorList>
    </citation>
    <scope>NUCLEOTIDE SEQUENCE [LARGE SCALE GENOMIC DNA]</scope>
    <source>
        <strain evidence="7">B4P</strain>
    </source>
</reference>
<evidence type="ECO:0000259" key="5">
    <source>
        <dbReference type="Pfam" id="PF13458"/>
    </source>
</evidence>
<sequence>MHKRRMLICATMAVFAFSGKVSAEEVFKIGSSVGLTGYAAVVDRAWRDGLAVAAEALNEKGGLLGKKIQVITEDNHSQPQDAVVGYRKMISSDEVMLFNSGCVSAGNFAAASFVMQAKLPMYLCSILPQRENEQVWAFSFLAPPKFEIESRYRYLKEKTGIRKIGLLYDPTPYALMMKGLGEELAKDFGLEIVAQETYKADDADMTVQIGRINAAGGGAVVKIGQGGSTVTAAKNIKQLGLDKMLLLSSNDDGSIFSQAGEVLGDRFLFVAPPVQLPKQLQPGPSKDAVDAFLKYWKPKYPDRDPANSARAWDSMMVLAKAVEIASSTEGKAIRDATEKVPAYTGAYATFNFSDKQHVGITENPFLIGKFANGELVIAE</sequence>
<dbReference type="STRING" id="464029.SAMN02982989_5529"/>
<dbReference type="Gene3D" id="3.40.50.2300">
    <property type="match status" value="2"/>
</dbReference>
<dbReference type="Pfam" id="PF13458">
    <property type="entry name" value="Peripla_BP_6"/>
    <property type="match status" value="1"/>
</dbReference>
<evidence type="ECO:0000256" key="2">
    <source>
        <dbReference type="ARBA" id="ARBA00022729"/>
    </source>
</evidence>